<keyword evidence="7" id="KW-1185">Reference proteome</keyword>
<feature type="transmembrane region" description="Helical" evidence="5">
    <location>
        <begin position="208"/>
        <end position="228"/>
    </location>
</feature>
<keyword evidence="3 5" id="KW-1133">Transmembrane helix</keyword>
<accession>A0ABT8E571</accession>
<comment type="caution">
    <text evidence="6">The sequence shown here is derived from an EMBL/GenBank/DDBJ whole genome shotgun (WGS) entry which is preliminary data.</text>
</comment>
<feature type="transmembrane region" description="Helical" evidence="5">
    <location>
        <begin position="101"/>
        <end position="119"/>
    </location>
</feature>
<dbReference type="InterPro" id="IPR001046">
    <property type="entry name" value="NRAMP_fam"/>
</dbReference>
<gene>
    <name evidence="6" type="ORF">QYF49_08520</name>
</gene>
<feature type="transmembrane region" description="Helical" evidence="5">
    <location>
        <begin position="139"/>
        <end position="161"/>
    </location>
</feature>
<evidence type="ECO:0000256" key="1">
    <source>
        <dbReference type="ARBA" id="ARBA00004141"/>
    </source>
</evidence>
<dbReference type="EMBL" id="JAUHLN010000002">
    <property type="protein sequence ID" value="MDN4073058.1"/>
    <property type="molecule type" value="Genomic_DNA"/>
</dbReference>
<proteinExistence type="predicted"/>
<keyword evidence="2 5" id="KW-0812">Transmembrane</keyword>
<feature type="transmembrane region" description="Helical" evidence="5">
    <location>
        <begin position="371"/>
        <end position="398"/>
    </location>
</feature>
<dbReference type="PANTHER" id="PTHR11706">
    <property type="entry name" value="SOLUTE CARRIER PROTEIN FAMILY 11 MEMBER"/>
    <property type="match status" value="1"/>
</dbReference>
<dbReference type="NCBIfam" id="NF037982">
    <property type="entry name" value="Nramp_1"/>
    <property type="match status" value="1"/>
</dbReference>
<evidence type="ECO:0000313" key="6">
    <source>
        <dbReference type="EMBL" id="MDN4073058.1"/>
    </source>
</evidence>
<feature type="transmembrane region" description="Helical" evidence="5">
    <location>
        <begin position="347"/>
        <end position="365"/>
    </location>
</feature>
<reference evidence="6" key="1">
    <citation type="submission" date="2023-06" db="EMBL/GenBank/DDBJ databases">
        <title>Draft Genome Sequences of Representative Paenibacillus Polymyxa, Bacillus cereus, Fictibacillus sp., and Brevibacillus agri Strains Isolated from Amazonian Dark Earth.</title>
        <authorList>
            <person name="Pellegrinetti T.A."/>
            <person name="Cunha I.C.M."/>
            <person name="Chaves M.G."/>
            <person name="Freitas A.S."/>
            <person name="Silva A.V.R."/>
            <person name="Tsai S.M."/>
            <person name="Mendes L.W."/>
        </authorList>
    </citation>
    <scope>NUCLEOTIDE SEQUENCE</scope>
    <source>
        <strain evidence="6">CENA-BCM004</strain>
    </source>
</reference>
<feature type="transmembrane region" description="Helical" evidence="5">
    <location>
        <begin position="410"/>
        <end position="431"/>
    </location>
</feature>
<dbReference type="PANTHER" id="PTHR11706:SF3">
    <property type="entry name" value="METAL ION TRANSPORT PROTEIN"/>
    <property type="match status" value="1"/>
</dbReference>
<protein>
    <submittedName>
        <fullName evidence="6">Nramp family divalent metal transporter</fullName>
    </submittedName>
</protein>
<evidence type="ECO:0000313" key="7">
    <source>
        <dbReference type="Proteomes" id="UP001168694"/>
    </source>
</evidence>
<organism evidence="6 7">
    <name type="scientific">Fictibacillus terranigra</name>
    <dbReference type="NCBI Taxonomy" id="3058424"/>
    <lineage>
        <taxon>Bacteria</taxon>
        <taxon>Bacillati</taxon>
        <taxon>Bacillota</taxon>
        <taxon>Bacilli</taxon>
        <taxon>Bacillales</taxon>
        <taxon>Fictibacillaceae</taxon>
        <taxon>Fictibacillus</taxon>
    </lineage>
</organism>
<feature type="transmembrane region" description="Helical" evidence="5">
    <location>
        <begin position="55"/>
        <end position="74"/>
    </location>
</feature>
<feature type="transmembrane region" description="Helical" evidence="5">
    <location>
        <begin position="288"/>
        <end position="310"/>
    </location>
</feature>
<sequence>MSLPVQKTVQQKRPQLARIPSNFKEYMISFGPGIVMVLSWLGAGDLVDMSVSGAHYGYNLMWGLVIALLLRYILVNVISKYALCNVHGETIIQGYNRINKFLPMFFGIASLLLAHFYAAYLVKGAGEALVKLTSVGNTFIWSIAVVVVALVLVGNGIYNYVEITIKGVLIVMVISLVGSALWVGPNVADIAKGTIAFSVPDNVGGLDTLVFVFSLIGAVAGSMSNLIYPYLFKEKGWEGPSYLKLQRYDLLFGIAMIILIDLAVWTLGAEILHPRGLTVESVGDMAQMLTLTLGILGGILFYLGVLGACVKTVIVYALGFGTLFVDAIHTTFPERAKKYNREYTKDPVYKATLLVTVISPLIWALPSMPGFVYLTIVVNAFQIILLPAVAIGLMVLTNRKELLGQYANNWWENMLLLCLIGLTLWSTWHLIVSLF</sequence>
<evidence type="ECO:0000256" key="5">
    <source>
        <dbReference type="SAM" id="Phobius"/>
    </source>
</evidence>
<evidence type="ECO:0000256" key="2">
    <source>
        <dbReference type="ARBA" id="ARBA00022692"/>
    </source>
</evidence>
<feature type="transmembrane region" description="Helical" evidence="5">
    <location>
        <begin position="26"/>
        <end position="43"/>
    </location>
</feature>
<comment type="subcellular location">
    <subcellularLocation>
        <location evidence="1">Membrane</location>
        <topology evidence="1">Multi-pass membrane protein</topology>
    </subcellularLocation>
</comment>
<feature type="transmembrane region" description="Helical" evidence="5">
    <location>
        <begin position="168"/>
        <end position="188"/>
    </location>
</feature>
<dbReference type="Proteomes" id="UP001168694">
    <property type="component" value="Unassembled WGS sequence"/>
</dbReference>
<dbReference type="RefSeq" id="WP_290399206.1">
    <property type="nucleotide sequence ID" value="NZ_JAUHLN010000002.1"/>
</dbReference>
<feature type="transmembrane region" description="Helical" evidence="5">
    <location>
        <begin position="248"/>
        <end position="268"/>
    </location>
</feature>
<name>A0ABT8E571_9BACL</name>
<evidence type="ECO:0000256" key="3">
    <source>
        <dbReference type="ARBA" id="ARBA00022989"/>
    </source>
</evidence>
<dbReference type="Pfam" id="PF01566">
    <property type="entry name" value="Nramp"/>
    <property type="match status" value="1"/>
</dbReference>
<keyword evidence="4 5" id="KW-0472">Membrane</keyword>
<evidence type="ECO:0000256" key="4">
    <source>
        <dbReference type="ARBA" id="ARBA00023136"/>
    </source>
</evidence>